<accession>A0A5N6UWV3</accession>
<evidence type="ECO:0000313" key="1">
    <source>
        <dbReference type="EMBL" id="KAE8162381.1"/>
    </source>
</evidence>
<evidence type="ECO:0000313" key="2">
    <source>
        <dbReference type="Proteomes" id="UP000326950"/>
    </source>
</evidence>
<organism evidence="1 2">
    <name type="scientific">Aspergillus tamarii</name>
    <dbReference type="NCBI Taxonomy" id="41984"/>
    <lineage>
        <taxon>Eukaryota</taxon>
        <taxon>Fungi</taxon>
        <taxon>Dikarya</taxon>
        <taxon>Ascomycota</taxon>
        <taxon>Pezizomycotina</taxon>
        <taxon>Eurotiomycetes</taxon>
        <taxon>Eurotiomycetidae</taxon>
        <taxon>Eurotiales</taxon>
        <taxon>Aspergillaceae</taxon>
        <taxon>Aspergillus</taxon>
        <taxon>Aspergillus subgen. Circumdati</taxon>
    </lineage>
</organism>
<keyword evidence="2" id="KW-1185">Reference proteome</keyword>
<protein>
    <submittedName>
        <fullName evidence="1">Uncharacterized protein</fullName>
    </submittedName>
</protein>
<sequence length="142" mass="16195">MVRIDRPGKPVTRLDVWSGEFDAAGKSYTVLRGIEAWWEKEHEKAGYTPDPSSDIRTLHDSFIFPAKNQIDWLDVYHPKPSEHGCVDSLRFHLPNGDEYFASGGFGGDKHPQIPRGKQCVLEGFDLDVDGKEIRRLEPIFKK</sequence>
<dbReference type="Proteomes" id="UP000326950">
    <property type="component" value="Unassembled WGS sequence"/>
</dbReference>
<reference evidence="1 2" key="1">
    <citation type="submission" date="2019-04" db="EMBL/GenBank/DDBJ databases">
        <title>Friends and foes A comparative genomics study of 23 Aspergillus species from section Flavi.</title>
        <authorList>
            <consortium name="DOE Joint Genome Institute"/>
            <person name="Kjaerbolling I."/>
            <person name="Vesth T."/>
            <person name="Frisvad J.C."/>
            <person name="Nybo J.L."/>
            <person name="Theobald S."/>
            <person name="Kildgaard S."/>
            <person name="Isbrandt T."/>
            <person name="Kuo A."/>
            <person name="Sato A."/>
            <person name="Lyhne E.K."/>
            <person name="Kogle M.E."/>
            <person name="Wiebenga A."/>
            <person name="Kun R.S."/>
            <person name="Lubbers R.J."/>
            <person name="Makela M.R."/>
            <person name="Barry K."/>
            <person name="Chovatia M."/>
            <person name="Clum A."/>
            <person name="Daum C."/>
            <person name="Haridas S."/>
            <person name="He G."/>
            <person name="LaButti K."/>
            <person name="Lipzen A."/>
            <person name="Mondo S."/>
            <person name="Riley R."/>
            <person name="Salamov A."/>
            <person name="Simmons B.A."/>
            <person name="Magnuson J.K."/>
            <person name="Henrissat B."/>
            <person name="Mortensen U.H."/>
            <person name="Larsen T.O."/>
            <person name="Devries R.P."/>
            <person name="Grigoriev I.V."/>
            <person name="Machida M."/>
            <person name="Baker S.E."/>
            <person name="Andersen M.R."/>
        </authorList>
    </citation>
    <scope>NUCLEOTIDE SEQUENCE [LARGE SCALE GENOMIC DNA]</scope>
    <source>
        <strain evidence="1 2">CBS 117626</strain>
    </source>
</reference>
<name>A0A5N6UWV3_ASPTM</name>
<proteinExistence type="predicted"/>
<dbReference type="AlphaFoldDB" id="A0A5N6UWV3"/>
<dbReference type="EMBL" id="ML738629">
    <property type="protein sequence ID" value="KAE8162381.1"/>
    <property type="molecule type" value="Genomic_DNA"/>
</dbReference>
<dbReference type="OrthoDB" id="4379640at2759"/>
<gene>
    <name evidence="1" type="ORF">BDV40DRAFT_265265</name>
</gene>